<gene>
    <name evidence="3" type="ORF">EXU48_14110</name>
</gene>
<dbReference type="Pfam" id="PF04909">
    <property type="entry name" value="Amidohydro_2"/>
    <property type="match status" value="1"/>
</dbReference>
<dbReference type="PANTHER" id="PTHR21240:SF28">
    <property type="entry name" value="ISO-OROTATE DECARBOXYLASE (EUROFUNG)"/>
    <property type="match status" value="1"/>
</dbReference>
<dbReference type="InterPro" id="IPR032465">
    <property type="entry name" value="ACMSD"/>
</dbReference>
<evidence type="ECO:0000259" key="2">
    <source>
        <dbReference type="Pfam" id="PF04909"/>
    </source>
</evidence>
<keyword evidence="1" id="KW-0456">Lyase</keyword>
<dbReference type="InterPro" id="IPR006680">
    <property type="entry name" value="Amidohydro-rel"/>
</dbReference>
<feature type="domain" description="Amidohydrolase-related" evidence="2">
    <location>
        <begin position="17"/>
        <end position="346"/>
    </location>
</feature>
<name>A0ABY2E241_9MICO</name>
<protein>
    <submittedName>
        <fullName evidence="3">Amidohydrolase</fullName>
    </submittedName>
</protein>
<evidence type="ECO:0000313" key="3">
    <source>
        <dbReference type="EMBL" id="TDE92665.1"/>
    </source>
</evidence>
<reference evidence="3 4" key="1">
    <citation type="submission" date="2019-03" db="EMBL/GenBank/DDBJ databases">
        <title>Genomic features of bacteria from cold environments.</title>
        <authorList>
            <person name="Shen L."/>
        </authorList>
    </citation>
    <scope>NUCLEOTIDE SEQUENCE [LARGE SCALE GENOMIC DNA]</scope>
    <source>
        <strain evidence="4">T3246-1</strain>
    </source>
</reference>
<dbReference type="Proteomes" id="UP000504882">
    <property type="component" value="Unassembled WGS sequence"/>
</dbReference>
<dbReference type="EMBL" id="SMNA01000006">
    <property type="protein sequence ID" value="TDE92665.1"/>
    <property type="molecule type" value="Genomic_DNA"/>
</dbReference>
<evidence type="ECO:0000313" key="4">
    <source>
        <dbReference type="Proteomes" id="UP000504882"/>
    </source>
</evidence>
<organism evidence="3 4">
    <name type="scientific">Occultella glacieicola</name>
    <dbReference type="NCBI Taxonomy" id="2518684"/>
    <lineage>
        <taxon>Bacteria</taxon>
        <taxon>Bacillati</taxon>
        <taxon>Actinomycetota</taxon>
        <taxon>Actinomycetes</taxon>
        <taxon>Micrococcales</taxon>
        <taxon>Ruaniaceae</taxon>
        <taxon>Occultella</taxon>
    </lineage>
</organism>
<accession>A0ABY2E241</accession>
<comment type="caution">
    <text evidence="3">The sequence shown here is derived from an EMBL/GenBank/DDBJ whole genome shotgun (WGS) entry which is preliminary data.</text>
</comment>
<proteinExistence type="predicted"/>
<keyword evidence="4" id="KW-1185">Reference proteome</keyword>
<sequence>MTSKATSPTAPGGDPVIDLHAHILPPALLHARAWSGVPDPWRPAAVGPDRAAAADEPWLQVTIGDRPTSPIPPALVSLPQRLATMDHLGVDVQVVSPWMELYPRGLAADGVEAHVRVINDAVVQEVHAAPGRLLGLGMVPLTSGAAAAHEARRAVAELGLAGVIVATSGVGLPLEDADLRQFWATTAELGAVVLIHPVLPLAAERMRVPPLGDLIGHPLETTTAVATLLRTGILDRHPDLRLVVPHGGGAIPALADRIGALWEHSGGPVTATAPAATLGRIHYDVLTHSDRALRWLEEFTEPGRLVLGTDYPFATGDVDALARARRVLTSASLPGALGRNAAALLPHGLRTPRA</sequence>
<dbReference type="PANTHER" id="PTHR21240">
    <property type="entry name" value="2-AMINO-3-CARBOXYLMUCONATE-6-SEMIALDEHYDE DECARBOXYLASE"/>
    <property type="match status" value="1"/>
</dbReference>
<dbReference type="InterPro" id="IPR032466">
    <property type="entry name" value="Metal_Hydrolase"/>
</dbReference>
<evidence type="ECO:0000256" key="1">
    <source>
        <dbReference type="ARBA" id="ARBA00023239"/>
    </source>
</evidence>
<dbReference type="SUPFAM" id="SSF51556">
    <property type="entry name" value="Metallo-dependent hydrolases"/>
    <property type="match status" value="1"/>
</dbReference>
<dbReference type="Gene3D" id="3.20.20.140">
    <property type="entry name" value="Metal-dependent hydrolases"/>
    <property type="match status" value="1"/>
</dbReference>
<dbReference type="RefSeq" id="WP_133108295.1">
    <property type="nucleotide sequence ID" value="NZ_SMNA01000006.1"/>
</dbReference>